<keyword evidence="1" id="KW-0472">Membrane</keyword>
<keyword evidence="1" id="KW-1133">Transmembrane helix</keyword>
<feature type="transmembrane region" description="Helical" evidence="1">
    <location>
        <begin position="20"/>
        <end position="39"/>
    </location>
</feature>
<dbReference type="AlphaFoldDB" id="A0AA39WPF0"/>
<dbReference type="EMBL" id="JAULSU010000004">
    <property type="protein sequence ID" value="KAK0619139.1"/>
    <property type="molecule type" value="Genomic_DNA"/>
</dbReference>
<feature type="transmembrane region" description="Helical" evidence="1">
    <location>
        <begin position="264"/>
        <end position="287"/>
    </location>
</feature>
<evidence type="ECO:0000256" key="1">
    <source>
        <dbReference type="SAM" id="Phobius"/>
    </source>
</evidence>
<evidence type="ECO:0000313" key="2">
    <source>
        <dbReference type="EMBL" id="KAK0619139.1"/>
    </source>
</evidence>
<feature type="transmembrane region" description="Helical" evidence="1">
    <location>
        <begin position="223"/>
        <end position="244"/>
    </location>
</feature>
<evidence type="ECO:0000313" key="3">
    <source>
        <dbReference type="Proteomes" id="UP001175000"/>
    </source>
</evidence>
<organism evidence="2 3">
    <name type="scientific">Immersiella caudata</name>
    <dbReference type="NCBI Taxonomy" id="314043"/>
    <lineage>
        <taxon>Eukaryota</taxon>
        <taxon>Fungi</taxon>
        <taxon>Dikarya</taxon>
        <taxon>Ascomycota</taxon>
        <taxon>Pezizomycotina</taxon>
        <taxon>Sordariomycetes</taxon>
        <taxon>Sordariomycetidae</taxon>
        <taxon>Sordariales</taxon>
        <taxon>Lasiosphaeriaceae</taxon>
        <taxon>Immersiella</taxon>
    </lineage>
</organism>
<dbReference type="Proteomes" id="UP001175000">
    <property type="component" value="Unassembled WGS sequence"/>
</dbReference>
<comment type="caution">
    <text evidence="2">The sequence shown here is derived from an EMBL/GenBank/DDBJ whole genome shotgun (WGS) entry which is preliminary data.</text>
</comment>
<sequence>MDSLDTQFNDLGDARRWTITYTVLVGINLLLILPFNFLVLRVRSLRDPSRRFLKWLKLAFLLFFTTLSLSLSALIIATCAVHNIPLTTTTLRATFHLSYLTELFRTLSAAATMVFLFELGPGIRHAVKGSLRNHDRLTRYWALFLFVAISALAIAYYGLMVDLNENYSNRLGQVDWFSFGGEAQKKSKTVRELVAATQIILFAAALMIVGVAGWTWMRRKVSVVGSVATMYLVAAFLNLISQTWNFAYAVKWLLLVDELQRPWVFVLQAILGWWMRGLLLIIGYLIAKRSTRRGGVWSVPVVHKGAAVPEASRYDGDYRMSQSTY</sequence>
<keyword evidence="1" id="KW-0812">Transmembrane</keyword>
<feature type="transmembrane region" description="Helical" evidence="1">
    <location>
        <begin position="103"/>
        <end position="120"/>
    </location>
</feature>
<reference evidence="2" key="1">
    <citation type="submission" date="2023-06" db="EMBL/GenBank/DDBJ databases">
        <title>Genome-scale phylogeny and comparative genomics of the fungal order Sordariales.</title>
        <authorList>
            <consortium name="Lawrence Berkeley National Laboratory"/>
            <person name="Hensen N."/>
            <person name="Bonometti L."/>
            <person name="Westerberg I."/>
            <person name="Brannstrom I.O."/>
            <person name="Guillou S."/>
            <person name="Cros-Aarteil S."/>
            <person name="Calhoun S."/>
            <person name="Haridas S."/>
            <person name="Kuo A."/>
            <person name="Mondo S."/>
            <person name="Pangilinan J."/>
            <person name="Riley R."/>
            <person name="Labutti K."/>
            <person name="Andreopoulos B."/>
            <person name="Lipzen A."/>
            <person name="Chen C."/>
            <person name="Yanf M."/>
            <person name="Daum C."/>
            <person name="Ng V."/>
            <person name="Clum A."/>
            <person name="Steindorff A."/>
            <person name="Ohm R."/>
            <person name="Martin F."/>
            <person name="Silar P."/>
            <person name="Natvig D."/>
            <person name="Lalanne C."/>
            <person name="Gautier V."/>
            <person name="Ament-Velasquez S.L."/>
            <person name="Kruys A."/>
            <person name="Hutchinson M.I."/>
            <person name="Powell A.J."/>
            <person name="Barry K."/>
            <person name="Miller A.N."/>
            <person name="Grigoriev I.V."/>
            <person name="Debuchy R."/>
            <person name="Gladieux P."/>
            <person name="Thoren M.H."/>
            <person name="Johannesson H."/>
        </authorList>
    </citation>
    <scope>NUCLEOTIDE SEQUENCE</scope>
    <source>
        <strain evidence="2">CBS 606.72</strain>
    </source>
</reference>
<feature type="transmembrane region" description="Helical" evidence="1">
    <location>
        <begin position="60"/>
        <end position="83"/>
    </location>
</feature>
<feature type="transmembrane region" description="Helical" evidence="1">
    <location>
        <begin position="195"/>
        <end position="216"/>
    </location>
</feature>
<proteinExistence type="predicted"/>
<protein>
    <submittedName>
        <fullName evidence="2">Uncharacterized protein</fullName>
    </submittedName>
</protein>
<accession>A0AA39WPF0</accession>
<keyword evidence="3" id="KW-1185">Reference proteome</keyword>
<feature type="transmembrane region" description="Helical" evidence="1">
    <location>
        <begin position="140"/>
        <end position="159"/>
    </location>
</feature>
<gene>
    <name evidence="2" type="ORF">B0T14DRAFT_518618</name>
</gene>
<name>A0AA39WPF0_9PEZI</name>